<evidence type="ECO:0000259" key="2">
    <source>
        <dbReference type="PROSITE" id="PS51819"/>
    </source>
</evidence>
<keyword evidence="4" id="KW-1185">Reference proteome</keyword>
<evidence type="ECO:0000313" key="3">
    <source>
        <dbReference type="EMBL" id="SES21461.1"/>
    </source>
</evidence>
<feature type="domain" description="VOC" evidence="2">
    <location>
        <begin position="6"/>
        <end position="144"/>
    </location>
</feature>
<dbReference type="AlphaFoldDB" id="A0A1H9VIZ7"/>
<dbReference type="GO" id="GO:0004493">
    <property type="term" value="F:methylmalonyl-CoA epimerase activity"/>
    <property type="evidence" value="ECO:0007669"/>
    <property type="project" value="TreeGrafter"/>
</dbReference>
<dbReference type="Gene3D" id="3.10.180.10">
    <property type="entry name" value="2,3-Dihydroxybiphenyl 1,2-Dioxygenase, domain 1"/>
    <property type="match status" value="1"/>
</dbReference>
<dbReference type="PANTHER" id="PTHR43048:SF5">
    <property type="entry name" value="BLR5325 PROTEIN"/>
    <property type="match status" value="1"/>
</dbReference>
<protein>
    <submittedName>
        <fullName evidence="3">Catechol 2,3-dioxygenase</fullName>
    </submittedName>
</protein>
<dbReference type="PANTHER" id="PTHR43048">
    <property type="entry name" value="METHYLMALONYL-COA EPIMERASE"/>
    <property type="match status" value="1"/>
</dbReference>
<dbReference type="EMBL" id="FOHB01000004">
    <property type="protein sequence ID" value="SES21461.1"/>
    <property type="molecule type" value="Genomic_DNA"/>
</dbReference>
<keyword evidence="1" id="KW-0479">Metal-binding</keyword>
<reference evidence="4" key="1">
    <citation type="submission" date="2016-10" db="EMBL/GenBank/DDBJ databases">
        <authorList>
            <person name="Varghese N."/>
            <person name="Submissions S."/>
        </authorList>
    </citation>
    <scope>NUCLEOTIDE SEQUENCE [LARGE SCALE GENOMIC DNA]</scope>
    <source>
        <strain evidence="4">CGMCC 1.6963</strain>
    </source>
</reference>
<dbReference type="GO" id="GO:0046491">
    <property type="term" value="P:L-methylmalonyl-CoA metabolic process"/>
    <property type="evidence" value="ECO:0007669"/>
    <property type="project" value="TreeGrafter"/>
</dbReference>
<keyword evidence="3" id="KW-0223">Dioxygenase</keyword>
<accession>A0A1H9VIZ7</accession>
<name>A0A1H9VIZ7_9MICO</name>
<evidence type="ECO:0000256" key="1">
    <source>
        <dbReference type="ARBA" id="ARBA00022723"/>
    </source>
</evidence>
<organism evidence="3 4">
    <name type="scientific">Pedococcus cremeus</name>
    <dbReference type="NCBI Taxonomy" id="587636"/>
    <lineage>
        <taxon>Bacteria</taxon>
        <taxon>Bacillati</taxon>
        <taxon>Actinomycetota</taxon>
        <taxon>Actinomycetes</taxon>
        <taxon>Micrococcales</taxon>
        <taxon>Intrasporangiaceae</taxon>
        <taxon>Pedococcus</taxon>
    </lineage>
</organism>
<evidence type="ECO:0000313" key="4">
    <source>
        <dbReference type="Proteomes" id="UP000199019"/>
    </source>
</evidence>
<dbReference type="Proteomes" id="UP000199019">
    <property type="component" value="Unassembled WGS sequence"/>
</dbReference>
<dbReference type="STRING" id="587636.SAMN05216199_2361"/>
<gene>
    <name evidence="3" type="ORF">SAMN05216199_2361</name>
</gene>
<proteinExistence type="predicted"/>
<dbReference type="Pfam" id="PF00903">
    <property type="entry name" value="Glyoxalase"/>
    <property type="match status" value="1"/>
</dbReference>
<sequence length="146" mass="15568">MPAIKRFDHIGITVADLDAVTAFFVGLGLEVDGRMFVEGEFVDTVTGIPDSRTEIVGLRAPGGGTWIELSSFVRPDHQPGSPTAMANELGLRNVSFEVDDLQATVDQLSADGYGLVGGIGQYENAWLMAYVRGPEGIIVSLAERIG</sequence>
<dbReference type="InterPro" id="IPR037523">
    <property type="entry name" value="VOC_core"/>
</dbReference>
<dbReference type="PROSITE" id="PS51819">
    <property type="entry name" value="VOC"/>
    <property type="match status" value="1"/>
</dbReference>
<dbReference type="GO" id="GO:0051213">
    <property type="term" value="F:dioxygenase activity"/>
    <property type="evidence" value="ECO:0007669"/>
    <property type="project" value="UniProtKB-KW"/>
</dbReference>
<dbReference type="OrthoDB" id="7187210at2"/>
<dbReference type="InterPro" id="IPR051785">
    <property type="entry name" value="MMCE/EMCE_epimerase"/>
</dbReference>
<dbReference type="CDD" id="cd08353">
    <property type="entry name" value="VOC_like"/>
    <property type="match status" value="1"/>
</dbReference>
<dbReference type="SUPFAM" id="SSF54593">
    <property type="entry name" value="Glyoxalase/Bleomycin resistance protein/Dihydroxybiphenyl dioxygenase"/>
    <property type="match status" value="1"/>
</dbReference>
<dbReference type="InterPro" id="IPR029068">
    <property type="entry name" value="Glyas_Bleomycin-R_OHBP_Dase"/>
</dbReference>
<dbReference type="GO" id="GO:0046872">
    <property type="term" value="F:metal ion binding"/>
    <property type="evidence" value="ECO:0007669"/>
    <property type="project" value="UniProtKB-KW"/>
</dbReference>
<dbReference type="RefSeq" id="WP_091759091.1">
    <property type="nucleotide sequence ID" value="NZ_FOHB01000004.1"/>
</dbReference>
<dbReference type="InterPro" id="IPR004360">
    <property type="entry name" value="Glyas_Fos-R_dOase_dom"/>
</dbReference>
<keyword evidence="3" id="KW-0560">Oxidoreductase</keyword>